<protein>
    <submittedName>
        <fullName evidence="3">Uncharacterized protein</fullName>
    </submittedName>
</protein>
<reference evidence="3 4" key="1">
    <citation type="submission" date="2024-01" db="EMBL/GenBank/DDBJ databases">
        <authorList>
            <person name="Waweru B."/>
        </authorList>
    </citation>
    <scope>NUCLEOTIDE SEQUENCE [LARGE SCALE GENOMIC DNA]</scope>
</reference>
<dbReference type="SUPFAM" id="SSF51735">
    <property type="entry name" value="NAD(P)-binding Rossmann-fold domains"/>
    <property type="match status" value="1"/>
</dbReference>
<dbReference type="EMBL" id="CAWUPB010000851">
    <property type="protein sequence ID" value="CAK7326986.1"/>
    <property type="molecule type" value="Genomic_DNA"/>
</dbReference>
<evidence type="ECO:0000313" key="3">
    <source>
        <dbReference type="EMBL" id="CAK7326986.1"/>
    </source>
</evidence>
<dbReference type="PANTHER" id="PTHR48107">
    <property type="entry name" value="NADPH-DEPENDENT ALDEHYDE REDUCTASE-LIKE PROTEIN, CHLOROPLASTIC-RELATED"/>
    <property type="match status" value="1"/>
</dbReference>
<keyword evidence="2" id="KW-0560">Oxidoreductase</keyword>
<dbReference type="PANTHER" id="PTHR48107:SF16">
    <property type="entry name" value="NADPH-DEPENDENT ALDEHYDE REDUCTASE 1, CHLOROPLASTIC"/>
    <property type="match status" value="1"/>
</dbReference>
<comment type="caution">
    <text evidence="3">The sequence shown here is derived from an EMBL/GenBank/DDBJ whole genome shotgun (WGS) entry which is preliminary data.</text>
</comment>
<organism evidence="3 4">
    <name type="scientific">Dovyalis caffra</name>
    <dbReference type="NCBI Taxonomy" id="77055"/>
    <lineage>
        <taxon>Eukaryota</taxon>
        <taxon>Viridiplantae</taxon>
        <taxon>Streptophyta</taxon>
        <taxon>Embryophyta</taxon>
        <taxon>Tracheophyta</taxon>
        <taxon>Spermatophyta</taxon>
        <taxon>Magnoliopsida</taxon>
        <taxon>eudicotyledons</taxon>
        <taxon>Gunneridae</taxon>
        <taxon>Pentapetalae</taxon>
        <taxon>rosids</taxon>
        <taxon>fabids</taxon>
        <taxon>Malpighiales</taxon>
        <taxon>Salicaceae</taxon>
        <taxon>Flacourtieae</taxon>
        <taxon>Dovyalis</taxon>
    </lineage>
</organism>
<comment type="similarity">
    <text evidence="1">Belongs to the short-chain dehydrogenases/reductases (SDR) family.</text>
</comment>
<dbReference type="AlphaFoldDB" id="A0AAV1QZT6"/>
<accession>A0AAV1QZT6</accession>
<dbReference type="Proteomes" id="UP001314170">
    <property type="component" value="Unassembled WGS sequence"/>
</dbReference>
<gene>
    <name evidence="3" type="ORF">DCAF_LOCUS4693</name>
</gene>
<dbReference type="GO" id="GO:0016614">
    <property type="term" value="F:oxidoreductase activity, acting on CH-OH group of donors"/>
    <property type="evidence" value="ECO:0007669"/>
    <property type="project" value="UniProtKB-ARBA"/>
</dbReference>
<evidence type="ECO:0000313" key="4">
    <source>
        <dbReference type="Proteomes" id="UP001314170"/>
    </source>
</evidence>
<proteinExistence type="inferred from homology"/>
<sequence>MHPLPQATSPQYKRSNKLHRRIALVTGGDSGTGRSVCYHFALEGVTVAFAYVKGEEEKEKDDTLQMLREVKAIDAKDPIAIAADLGFDENCQRVVD</sequence>
<dbReference type="Gene3D" id="3.40.50.720">
    <property type="entry name" value="NAD(P)-binding Rossmann-like Domain"/>
    <property type="match status" value="1"/>
</dbReference>
<evidence type="ECO:0000256" key="2">
    <source>
        <dbReference type="ARBA" id="ARBA00023002"/>
    </source>
</evidence>
<evidence type="ECO:0000256" key="1">
    <source>
        <dbReference type="ARBA" id="ARBA00006484"/>
    </source>
</evidence>
<dbReference type="InterPro" id="IPR036291">
    <property type="entry name" value="NAD(P)-bd_dom_sf"/>
</dbReference>
<keyword evidence="4" id="KW-1185">Reference proteome</keyword>
<name>A0AAV1QZT6_9ROSI</name>